<evidence type="ECO:0000256" key="2">
    <source>
        <dbReference type="SAM" id="Phobius"/>
    </source>
</evidence>
<proteinExistence type="predicted"/>
<keyword evidence="5" id="KW-1185">Reference proteome</keyword>
<accession>A0A2G0CIS7</accession>
<keyword evidence="2" id="KW-0472">Membrane</keyword>
<evidence type="ECO:0000313" key="5">
    <source>
        <dbReference type="Proteomes" id="UP000226437"/>
    </source>
</evidence>
<dbReference type="EMBL" id="PDLO01000001">
    <property type="protein sequence ID" value="PHK99884.1"/>
    <property type="molecule type" value="Genomic_DNA"/>
</dbReference>
<protein>
    <submittedName>
        <fullName evidence="4">Alpha/beta hydrolase</fullName>
    </submittedName>
</protein>
<dbReference type="GO" id="GO:0016020">
    <property type="term" value="C:membrane"/>
    <property type="evidence" value="ECO:0007669"/>
    <property type="project" value="TreeGrafter"/>
</dbReference>
<dbReference type="InterPro" id="IPR029058">
    <property type="entry name" value="AB_hydrolase_fold"/>
</dbReference>
<evidence type="ECO:0000256" key="1">
    <source>
        <dbReference type="ARBA" id="ARBA00022801"/>
    </source>
</evidence>
<keyword evidence="1 4" id="KW-0378">Hydrolase</keyword>
<comment type="caution">
    <text evidence="4">The sequence shown here is derived from an EMBL/GenBank/DDBJ whole genome shotgun (WGS) entry which is preliminary data.</text>
</comment>
<dbReference type="SUPFAM" id="SSF53474">
    <property type="entry name" value="alpha/beta-Hydrolases"/>
    <property type="match status" value="1"/>
</dbReference>
<feature type="domain" description="Serine aminopeptidase S33" evidence="3">
    <location>
        <begin position="107"/>
        <end position="207"/>
    </location>
</feature>
<dbReference type="Gene3D" id="3.40.50.1820">
    <property type="entry name" value="alpha/beta hydrolase"/>
    <property type="match status" value="1"/>
</dbReference>
<dbReference type="PANTHER" id="PTHR43798">
    <property type="entry name" value="MONOACYLGLYCEROL LIPASE"/>
    <property type="match status" value="1"/>
</dbReference>
<dbReference type="Proteomes" id="UP000226437">
    <property type="component" value="Unassembled WGS sequence"/>
</dbReference>
<dbReference type="RefSeq" id="WP_099104863.1">
    <property type="nucleotide sequence ID" value="NZ_JAATJF010000001.1"/>
</dbReference>
<name>A0A2G0CIS7_9BACT</name>
<keyword evidence="2" id="KW-0812">Transmembrane</keyword>
<keyword evidence="2" id="KW-1133">Transmembrane helix</keyword>
<dbReference type="InterPro" id="IPR050266">
    <property type="entry name" value="AB_hydrolase_sf"/>
</dbReference>
<dbReference type="GO" id="GO:0016787">
    <property type="term" value="F:hydrolase activity"/>
    <property type="evidence" value="ECO:0007669"/>
    <property type="project" value="UniProtKB-KW"/>
</dbReference>
<evidence type="ECO:0000259" key="3">
    <source>
        <dbReference type="Pfam" id="PF12146"/>
    </source>
</evidence>
<dbReference type="PANTHER" id="PTHR43798:SF31">
    <property type="entry name" value="AB HYDROLASE SUPERFAMILY PROTEIN YCLE"/>
    <property type="match status" value="1"/>
</dbReference>
<gene>
    <name evidence="4" type="ORF">CGL56_02230</name>
</gene>
<feature type="transmembrane region" description="Helical" evidence="2">
    <location>
        <begin position="7"/>
        <end position="25"/>
    </location>
</feature>
<sequence length="348" mass="38435">MTISSKVLYGVGTFLVVATLAYFLGPTIDPPTYPDKLPDVPDDLRALERQVNAREAKAPTRPNNQARIVWHDSVPRVTEYAFVYLHGFAGSYRDGYPVNVNVPLIFGANIYLSRWSGHGLQAGAALQEFTPEDAWADAREALAIGRRIGRKVILMSTSTGGTLALKLAATFPEAVHALINIGPNVEDDQPGASLLMSPWGHELARLVSLGSNKKIDHSEPRAAQYFDTIYPSEALVNLEVLVQTTMTDATFTAVQCPVLTVYYKENFLQKDNHVEVSRFPEVHDAFATPEAEKLLVALPTPKSHFAASDIKSKDWMAPQRVIVEFCTDILDMEPLRPVEYVSDAARLQ</sequence>
<organism evidence="4 5">
    <name type="scientific">Neolewinella marina</name>
    <dbReference type="NCBI Taxonomy" id="438751"/>
    <lineage>
        <taxon>Bacteria</taxon>
        <taxon>Pseudomonadati</taxon>
        <taxon>Bacteroidota</taxon>
        <taxon>Saprospiria</taxon>
        <taxon>Saprospirales</taxon>
        <taxon>Lewinellaceae</taxon>
        <taxon>Neolewinella</taxon>
    </lineage>
</organism>
<dbReference type="Pfam" id="PF12146">
    <property type="entry name" value="Hydrolase_4"/>
    <property type="match status" value="1"/>
</dbReference>
<dbReference type="AlphaFoldDB" id="A0A2G0CIS7"/>
<dbReference type="InterPro" id="IPR022742">
    <property type="entry name" value="Hydrolase_4"/>
</dbReference>
<evidence type="ECO:0000313" key="4">
    <source>
        <dbReference type="EMBL" id="PHK99884.1"/>
    </source>
</evidence>
<reference evidence="4 5" key="1">
    <citation type="submission" date="2017-10" db="EMBL/GenBank/DDBJ databases">
        <title>The draft genome sequence of Lewinella marina KCTC 32374.</title>
        <authorList>
            <person name="Wang K."/>
        </authorList>
    </citation>
    <scope>NUCLEOTIDE SEQUENCE [LARGE SCALE GENOMIC DNA]</scope>
    <source>
        <strain evidence="4 5">MKG-38</strain>
    </source>
</reference>